<protein>
    <submittedName>
        <fullName evidence="2">Uncharacterized protein</fullName>
    </submittedName>
</protein>
<comment type="caution">
    <text evidence="2">The sequence shown here is derived from an EMBL/GenBank/DDBJ whole genome shotgun (WGS) entry which is preliminary data.</text>
</comment>
<feature type="region of interest" description="Disordered" evidence="1">
    <location>
        <begin position="1"/>
        <end position="20"/>
    </location>
</feature>
<dbReference type="AlphaFoldDB" id="A0A8J3BCA2"/>
<reference evidence="2" key="2">
    <citation type="submission" date="2020-09" db="EMBL/GenBank/DDBJ databases">
        <authorList>
            <person name="Sun Q."/>
            <person name="Ohkuma M."/>
        </authorList>
    </citation>
    <scope>NUCLEOTIDE SEQUENCE</scope>
    <source>
        <strain evidence="2">JCM 3090</strain>
    </source>
</reference>
<gene>
    <name evidence="2" type="ORF">GCM10010123_27960</name>
</gene>
<dbReference type="Proteomes" id="UP000649739">
    <property type="component" value="Unassembled WGS sequence"/>
</dbReference>
<name>A0A8J3BCA2_9ACTN</name>
<organism evidence="2 3">
    <name type="scientific">Pilimelia anulata</name>
    <dbReference type="NCBI Taxonomy" id="53371"/>
    <lineage>
        <taxon>Bacteria</taxon>
        <taxon>Bacillati</taxon>
        <taxon>Actinomycetota</taxon>
        <taxon>Actinomycetes</taxon>
        <taxon>Micromonosporales</taxon>
        <taxon>Micromonosporaceae</taxon>
        <taxon>Pilimelia</taxon>
    </lineage>
</organism>
<sequence>MGAVTGAPAAANVPSGSRNQRQVAGIGFQAWDQGNDRLRLLKVDPDRNFRSGWCLDPWFDWTTQERPGPEGGRYHFDGRVVRTCNSHLGYGKSFVDHTGGRDLRGMQKAGTCYGPKGRTTAREGNCNNARGHTITITNGRTNAALPNQCTRSWRVDAAARMPIYHAGGVSTECRR</sequence>
<accession>A0A8J3BCA2</accession>
<evidence type="ECO:0000256" key="1">
    <source>
        <dbReference type="SAM" id="MobiDB-lite"/>
    </source>
</evidence>
<dbReference type="EMBL" id="BMQB01000005">
    <property type="protein sequence ID" value="GGJ96392.1"/>
    <property type="molecule type" value="Genomic_DNA"/>
</dbReference>
<keyword evidence="3" id="KW-1185">Reference proteome</keyword>
<reference evidence="2" key="1">
    <citation type="journal article" date="2014" name="Int. J. Syst. Evol. Microbiol.">
        <title>Complete genome sequence of Corynebacterium casei LMG S-19264T (=DSM 44701T), isolated from a smear-ripened cheese.</title>
        <authorList>
            <consortium name="US DOE Joint Genome Institute (JGI-PGF)"/>
            <person name="Walter F."/>
            <person name="Albersmeier A."/>
            <person name="Kalinowski J."/>
            <person name="Ruckert C."/>
        </authorList>
    </citation>
    <scope>NUCLEOTIDE SEQUENCE</scope>
    <source>
        <strain evidence="2">JCM 3090</strain>
    </source>
</reference>
<evidence type="ECO:0000313" key="3">
    <source>
        <dbReference type="Proteomes" id="UP000649739"/>
    </source>
</evidence>
<evidence type="ECO:0000313" key="2">
    <source>
        <dbReference type="EMBL" id="GGJ96392.1"/>
    </source>
</evidence>
<proteinExistence type="predicted"/>